<evidence type="ECO:0000256" key="6">
    <source>
        <dbReference type="ARBA" id="ARBA00023136"/>
    </source>
</evidence>
<accession>A0A0F7SKG0</accession>
<dbReference type="EMBL" id="LN483124">
    <property type="protein sequence ID" value="CED82617.1"/>
    <property type="molecule type" value="Genomic_DNA"/>
</dbReference>
<name>A0A0F7SKG0_PHARH</name>
<evidence type="ECO:0000256" key="7">
    <source>
        <dbReference type="RuleBase" id="RU363058"/>
    </source>
</evidence>
<feature type="transmembrane region" description="Helical" evidence="7">
    <location>
        <begin position="146"/>
        <end position="168"/>
    </location>
</feature>
<keyword evidence="5 7" id="KW-1133">Transmembrane helix</keyword>
<evidence type="ECO:0000313" key="8">
    <source>
        <dbReference type="EMBL" id="CED82617.1"/>
    </source>
</evidence>
<sequence>MPTLHEYDFLFVFGLIFAFLDAYGIGANDVANSFATAIASKSLTFKQAIVLGGLCEFLGALLLGAKVTDTIRTKIIDLTLFEDNAPMLMLAMVCALVGSSVWLTIATRLAMPVSTTHSITGAIVGVGIAAGGGGAVNWTWNGLGKVFASWVVAPLIAGGFACIIFLITKYGVLRRVDQRKAVLVAIPCWFFVTASVLTMSIIWKGAPALGLDKLPNSTIVPAILLTGFVIAILSIVYVLPYAHQQVHKKDYNLRPYHFILGPFVMNRPSPDQELNPNNLSAKEKIDANKAIVDEEKSCEGLDAASSGSDVINPSPLNTEIEKKDKVDPSVFVGHWALPANLWRFVRYRIPKVLLTGWNTDLHDYSTEDKDQIERLHAAAEIYGNDTEHYFTYLQVLTACTASFAHGSNDVANAIGPLSTIYLIWSSGSITGSKAPVPTWILAYGGIGIVIGLATYGYHIMRVLGNRITLVSPSRGFSMELGAAITVVLASQFALPVSTTQCIVGATCFVGLMNFEKDAVSWPTIRWIFMSWLLTLPCAGLMSGILFGIIINCPRF</sequence>
<organism evidence="8">
    <name type="scientific">Phaffia rhodozyma</name>
    <name type="common">Yeast</name>
    <name type="synonym">Xanthophyllomyces dendrorhous</name>
    <dbReference type="NCBI Taxonomy" id="264483"/>
    <lineage>
        <taxon>Eukaryota</taxon>
        <taxon>Fungi</taxon>
        <taxon>Dikarya</taxon>
        <taxon>Basidiomycota</taxon>
        <taxon>Agaricomycotina</taxon>
        <taxon>Tremellomycetes</taxon>
        <taxon>Cystofilobasidiales</taxon>
        <taxon>Mrakiaceae</taxon>
        <taxon>Phaffia</taxon>
    </lineage>
</organism>
<feature type="transmembrane region" description="Helical" evidence="7">
    <location>
        <begin position="218"/>
        <end position="239"/>
    </location>
</feature>
<feature type="transmembrane region" description="Helical" evidence="7">
    <location>
        <begin position="180"/>
        <end position="203"/>
    </location>
</feature>
<evidence type="ECO:0000256" key="4">
    <source>
        <dbReference type="ARBA" id="ARBA00022692"/>
    </source>
</evidence>
<feature type="transmembrane region" description="Helical" evidence="7">
    <location>
        <begin position="48"/>
        <end position="67"/>
    </location>
</feature>
<keyword evidence="2 7" id="KW-0813">Transport</keyword>
<proteinExistence type="inferred from homology"/>
<comment type="subcellular location">
    <subcellularLocation>
        <location evidence="1 7">Membrane</location>
        <topology evidence="1 7">Multi-pass membrane protein</topology>
    </subcellularLocation>
</comment>
<evidence type="ECO:0000256" key="1">
    <source>
        <dbReference type="ARBA" id="ARBA00004141"/>
    </source>
</evidence>
<keyword evidence="6 7" id="KW-0472">Membrane</keyword>
<feature type="transmembrane region" description="Helical" evidence="7">
    <location>
        <begin position="440"/>
        <end position="460"/>
    </location>
</feature>
<dbReference type="GO" id="GO:0005315">
    <property type="term" value="F:phosphate transmembrane transporter activity"/>
    <property type="evidence" value="ECO:0007669"/>
    <property type="project" value="InterPro"/>
</dbReference>
<feature type="transmembrane region" description="Helical" evidence="7">
    <location>
        <begin position="524"/>
        <end position="550"/>
    </location>
</feature>
<evidence type="ECO:0000256" key="2">
    <source>
        <dbReference type="ARBA" id="ARBA00022448"/>
    </source>
</evidence>
<evidence type="ECO:0000256" key="5">
    <source>
        <dbReference type="ARBA" id="ARBA00022989"/>
    </source>
</evidence>
<protein>
    <recommendedName>
        <fullName evidence="7">Phosphate transporter</fullName>
    </recommendedName>
</protein>
<keyword evidence="4 7" id="KW-0812">Transmembrane</keyword>
<keyword evidence="3 7" id="KW-0592">Phosphate transport</keyword>
<feature type="transmembrane region" description="Helical" evidence="7">
    <location>
        <begin position="119"/>
        <end position="140"/>
    </location>
</feature>
<feature type="transmembrane region" description="Helical" evidence="7">
    <location>
        <begin position="87"/>
        <end position="107"/>
    </location>
</feature>
<evidence type="ECO:0000256" key="3">
    <source>
        <dbReference type="ARBA" id="ARBA00022592"/>
    </source>
</evidence>
<dbReference type="GO" id="GO:0016020">
    <property type="term" value="C:membrane"/>
    <property type="evidence" value="ECO:0007669"/>
    <property type="project" value="UniProtKB-SubCell"/>
</dbReference>
<dbReference type="PANTHER" id="PTHR11101:SF80">
    <property type="entry name" value="PHOSPHATE TRANSPORTER"/>
    <property type="match status" value="1"/>
</dbReference>
<dbReference type="AlphaFoldDB" id="A0A0F7SKG0"/>
<dbReference type="GO" id="GO:0035435">
    <property type="term" value="P:phosphate ion transmembrane transport"/>
    <property type="evidence" value="ECO:0007669"/>
    <property type="project" value="TreeGrafter"/>
</dbReference>
<feature type="transmembrane region" description="Helical" evidence="7">
    <location>
        <begin position="480"/>
        <end position="512"/>
    </location>
</feature>
<feature type="transmembrane region" description="Helical" evidence="7">
    <location>
        <begin position="6"/>
        <end position="27"/>
    </location>
</feature>
<comment type="function">
    <text evidence="7">Sodium-phosphate symporter.</text>
</comment>
<dbReference type="Pfam" id="PF01384">
    <property type="entry name" value="PHO4"/>
    <property type="match status" value="1"/>
</dbReference>
<comment type="similarity">
    <text evidence="7">Belongs to the inorganic phosphate transporter (PiT) (TC 2.A.20) family.</text>
</comment>
<dbReference type="InterPro" id="IPR001204">
    <property type="entry name" value="Phos_transporter"/>
</dbReference>
<dbReference type="PANTHER" id="PTHR11101">
    <property type="entry name" value="PHOSPHATE TRANSPORTER"/>
    <property type="match status" value="1"/>
</dbReference>
<reference evidence="8" key="1">
    <citation type="submission" date="2014-08" db="EMBL/GenBank/DDBJ databases">
        <authorList>
            <person name="Sharma Rahul"/>
            <person name="Thines Marco"/>
        </authorList>
    </citation>
    <scope>NUCLEOTIDE SEQUENCE</scope>
</reference>